<evidence type="ECO:0000313" key="2">
    <source>
        <dbReference type="Proteomes" id="UP000193944"/>
    </source>
</evidence>
<reference evidence="1 2" key="1">
    <citation type="submission" date="2016-08" db="EMBL/GenBank/DDBJ databases">
        <title>A Parts List for Fungal Cellulosomes Revealed by Comparative Genomics.</title>
        <authorList>
            <consortium name="DOE Joint Genome Institute"/>
            <person name="Haitjema C.H."/>
            <person name="Gilmore S.P."/>
            <person name="Henske J.K."/>
            <person name="Solomon K.V."/>
            <person name="De Groot R."/>
            <person name="Kuo A."/>
            <person name="Mondo S.J."/>
            <person name="Salamov A.A."/>
            <person name="Labutti K."/>
            <person name="Zhao Z."/>
            <person name="Chiniquy J."/>
            <person name="Barry K."/>
            <person name="Brewer H.M."/>
            <person name="Purvine S.O."/>
            <person name="Wright A.T."/>
            <person name="Boxma B."/>
            <person name="Van Alen T."/>
            <person name="Hackstein J.H."/>
            <person name="Baker S.E."/>
            <person name="Grigoriev I.V."/>
            <person name="O'Malley M.A."/>
        </authorList>
    </citation>
    <scope>NUCLEOTIDE SEQUENCE [LARGE SCALE GENOMIC DNA]</scope>
    <source>
        <strain evidence="1 2">S4</strain>
    </source>
</reference>
<gene>
    <name evidence="1" type="ORF">BCR32DRAFT_284282</name>
</gene>
<proteinExistence type="predicted"/>
<dbReference type="Proteomes" id="UP000193944">
    <property type="component" value="Unassembled WGS sequence"/>
</dbReference>
<name>A0A1Y1WS11_9FUNG</name>
<comment type="caution">
    <text evidence="1">The sequence shown here is derived from an EMBL/GenBank/DDBJ whole genome shotgun (WGS) entry which is preliminary data.</text>
</comment>
<protein>
    <submittedName>
        <fullName evidence="1">Uncharacterized protein</fullName>
    </submittedName>
</protein>
<evidence type="ECO:0000313" key="1">
    <source>
        <dbReference type="EMBL" id="ORX76329.1"/>
    </source>
</evidence>
<dbReference type="EMBL" id="MCFG01000305">
    <property type="protein sequence ID" value="ORX76329.1"/>
    <property type="molecule type" value="Genomic_DNA"/>
</dbReference>
<keyword evidence="2" id="KW-1185">Reference proteome</keyword>
<sequence length="149" mass="17730">MDLKLYCSGYNHTPTDFVIQRLSEAYIKEQNNLEYSECTEEVTHNYKQVYSSFKSKKRQRFYKYLLDYFPICKNYPTIKDYYQSNLMEYSVINKKLTCLTDKKNNLCPFGIAIISEVNDNNYSKYLSNENLSDECRSLQFTNDADTIKK</sequence>
<reference evidence="1 2" key="2">
    <citation type="submission" date="2016-08" db="EMBL/GenBank/DDBJ databases">
        <title>Pervasive Adenine N6-methylation of Active Genes in Fungi.</title>
        <authorList>
            <consortium name="DOE Joint Genome Institute"/>
            <person name="Mondo S.J."/>
            <person name="Dannebaum R.O."/>
            <person name="Kuo R.C."/>
            <person name="Labutti K."/>
            <person name="Haridas S."/>
            <person name="Kuo A."/>
            <person name="Salamov A."/>
            <person name="Ahrendt S.R."/>
            <person name="Lipzen A."/>
            <person name="Sullivan W."/>
            <person name="Andreopoulos W.B."/>
            <person name="Clum A."/>
            <person name="Lindquist E."/>
            <person name="Daum C."/>
            <person name="Ramamoorthy G.K."/>
            <person name="Gryganskyi A."/>
            <person name="Culley D."/>
            <person name="Magnuson J.K."/>
            <person name="James T.Y."/>
            <person name="O'Malley M.A."/>
            <person name="Stajich J.E."/>
            <person name="Spatafora J.W."/>
            <person name="Visel A."/>
            <person name="Grigoriev I.V."/>
        </authorList>
    </citation>
    <scope>NUCLEOTIDE SEQUENCE [LARGE SCALE GENOMIC DNA]</scope>
    <source>
        <strain evidence="1 2">S4</strain>
    </source>
</reference>
<organism evidence="1 2">
    <name type="scientific">Anaeromyces robustus</name>
    <dbReference type="NCBI Taxonomy" id="1754192"/>
    <lineage>
        <taxon>Eukaryota</taxon>
        <taxon>Fungi</taxon>
        <taxon>Fungi incertae sedis</taxon>
        <taxon>Chytridiomycota</taxon>
        <taxon>Chytridiomycota incertae sedis</taxon>
        <taxon>Neocallimastigomycetes</taxon>
        <taxon>Neocallimastigales</taxon>
        <taxon>Neocallimastigaceae</taxon>
        <taxon>Anaeromyces</taxon>
    </lineage>
</organism>
<accession>A0A1Y1WS11</accession>
<dbReference type="AlphaFoldDB" id="A0A1Y1WS11"/>